<feature type="region of interest" description="Disordered" evidence="12">
    <location>
        <begin position="1592"/>
        <end position="1637"/>
    </location>
</feature>
<evidence type="ECO:0000256" key="4">
    <source>
        <dbReference type="ARBA" id="ARBA00022741"/>
    </source>
</evidence>
<evidence type="ECO:0000256" key="8">
    <source>
        <dbReference type="ARBA" id="ARBA00023125"/>
    </source>
</evidence>
<evidence type="ECO:0000256" key="5">
    <source>
        <dbReference type="ARBA" id="ARBA00022801"/>
    </source>
</evidence>
<evidence type="ECO:0000259" key="14">
    <source>
        <dbReference type="PROSITE" id="PS51192"/>
    </source>
</evidence>
<feature type="compositionally biased region" description="Acidic residues" evidence="12">
    <location>
        <begin position="56"/>
        <end position="67"/>
    </location>
</feature>
<dbReference type="SMART" id="SM00487">
    <property type="entry name" value="DEXDc"/>
    <property type="match status" value="1"/>
</dbReference>
<dbReference type="CDD" id="cd18660">
    <property type="entry name" value="CD1_tandem"/>
    <property type="match status" value="1"/>
</dbReference>
<feature type="compositionally biased region" description="Polar residues" evidence="12">
    <location>
        <begin position="1132"/>
        <end position="1148"/>
    </location>
</feature>
<dbReference type="GO" id="GO:0016887">
    <property type="term" value="F:ATP hydrolysis activity"/>
    <property type="evidence" value="ECO:0007669"/>
    <property type="project" value="TreeGrafter"/>
</dbReference>
<feature type="region of interest" description="Disordered" evidence="12">
    <location>
        <begin position="1386"/>
        <end position="1434"/>
    </location>
</feature>
<comment type="subcellular location">
    <subcellularLocation>
        <location evidence="1">Nucleus</location>
    </subcellularLocation>
</comment>
<feature type="domain" description="Helicase C-terminal" evidence="15">
    <location>
        <begin position="820"/>
        <end position="971"/>
    </location>
</feature>
<feature type="compositionally biased region" description="Acidic residues" evidence="12">
    <location>
        <begin position="132"/>
        <end position="141"/>
    </location>
</feature>
<feature type="region of interest" description="Disordered" evidence="12">
    <location>
        <begin position="1246"/>
        <end position="1266"/>
    </location>
</feature>
<dbReference type="InterPro" id="IPR023779">
    <property type="entry name" value="Chromodomain_CS"/>
</dbReference>
<feature type="domain" description="Chromo" evidence="13">
    <location>
        <begin position="408"/>
        <end position="469"/>
    </location>
</feature>
<feature type="compositionally biased region" description="Basic and acidic residues" evidence="12">
    <location>
        <begin position="1607"/>
        <end position="1618"/>
    </location>
</feature>
<keyword evidence="4" id="KW-0547">Nucleotide-binding</keyword>
<dbReference type="GO" id="GO:0140658">
    <property type="term" value="F:ATP-dependent chromatin remodeler activity"/>
    <property type="evidence" value="ECO:0007669"/>
    <property type="project" value="TreeGrafter"/>
</dbReference>
<dbReference type="GO" id="GO:0003682">
    <property type="term" value="F:chromatin binding"/>
    <property type="evidence" value="ECO:0007669"/>
    <property type="project" value="TreeGrafter"/>
</dbReference>
<dbReference type="Pfam" id="PF00385">
    <property type="entry name" value="Chromo"/>
    <property type="match status" value="2"/>
</dbReference>
<dbReference type="InterPro" id="IPR023780">
    <property type="entry name" value="Chromo_domain"/>
</dbReference>
<dbReference type="PANTHER" id="PTHR45623:SF14">
    <property type="entry name" value="CHROMODOMAIN-HELICASE-DNA-BINDING PROTEIN 1"/>
    <property type="match status" value="1"/>
</dbReference>
<dbReference type="Gene3D" id="1.10.10.60">
    <property type="entry name" value="Homeodomain-like"/>
    <property type="match status" value="1"/>
</dbReference>
<dbReference type="InterPro" id="IPR025260">
    <property type="entry name" value="CHD1-like_C"/>
</dbReference>
<dbReference type="InterPro" id="IPR056302">
    <property type="entry name" value="CHD1-2/Hrp3_HTH"/>
</dbReference>
<dbReference type="SUPFAM" id="SSF54160">
    <property type="entry name" value="Chromo domain-like"/>
    <property type="match status" value="2"/>
</dbReference>
<dbReference type="InterPro" id="IPR027417">
    <property type="entry name" value="P-loop_NTPase"/>
</dbReference>
<feature type="domain" description="Helicase ATP-binding" evidence="14">
    <location>
        <begin position="520"/>
        <end position="689"/>
    </location>
</feature>
<feature type="compositionally biased region" description="Acidic residues" evidence="12">
    <location>
        <begin position="154"/>
        <end position="179"/>
    </location>
</feature>
<dbReference type="CDD" id="cd17993">
    <property type="entry name" value="DEXHc_CHD1_2"/>
    <property type="match status" value="1"/>
</dbReference>
<feature type="domain" description="Chromo" evidence="13">
    <location>
        <begin position="306"/>
        <end position="383"/>
    </location>
</feature>
<feature type="compositionally biased region" description="Low complexity" evidence="12">
    <location>
        <begin position="1"/>
        <end position="14"/>
    </location>
</feature>
<dbReference type="FunFam" id="3.40.50.10810:FF:000007">
    <property type="entry name" value="Chromodomain-helicase-DNA-binding protein 2 isoform 1"/>
    <property type="match status" value="1"/>
</dbReference>
<comment type="similarity">
    <text evidence="2">Belongs to the SNF2/RAD54 helicase family.</text>
</comment>
<dbReference type="SMART" id="SM00298">
    <property type="entry name" value="CHROMO"/>
    <property type="match status" value="2"/>
</dbReference>
<keyword evidence="17" id="KW-1185">Reference proteome</keyword>
<dbReference type="Pfam" id="PF13907">
    <property type="entry name" value="CHD1-like_C"/>
    <property type="match status" value="1"/>
</dbReference>
<comment type="catalytic activity">
    <reaction evidence="11">
        <text>ATP + H2O = ADP + phosphate + H(+)</text>
        <dbReference type="Rhea" id="RHEA:13065"/>
        <dbReference type="ChEBI" id="CHEBI:15377"/>
        <dbReference type="ChEBI" id="CHEBI:15378"/>
        <dbReference type="ChEBI" id="CHEBI:30616"/>
        <dbReference type="ChEBI" id="CHEBI:43474"/>
        <dbReference type="ChEBI" id="CHEBI:456216"/>
    </reaction>
</comment>
<dbReference type="GO" id="GO:0005634">
    <property type="term" value="C:nucleus"/>
    <property type="evidence" value="ECO:0007669"/>
    <property type="project" value="UniProtKB-SubCell"/>
</dbReference>
<evidence type="ECO:0000259" key="15">
    <source>
        <dbReference type="PROSITE" id="PS51194"/>
    </source>
</evidence>
<dbReference type="GO" id="GO:0042393">
    <property type="term" value="F:histone binding"/>
    <property type="evidence" value="ECO:0007669"/>
    <property type="project" value="TreeGrafter"/>
</dbReference>
<evidence type="ECO:0000259" key="13">
    <source>
        <dbReference type="PROSITE" id="PS50013"/>
    </source>
</evidence>
<dbReference type="CDD" id="cd18793">
    <property type="entry name" value="SF2_C_SNF"/>
    <property type="match status" value="1"/>
</dbReference>
<dbReference type="InterPro" id="IPR014001">
    <property type="entry name" value="Helicase_ATP-bd"/>
</dbReference>
<dbReference type="Gene3D" id="3.40.50.10810">
    <property type="entry name" value="Tandem AAA-ATPase domain"/>
    <property type="match status" value="1"/>
</dbReference>
<dbReference type="InterPro" id="IPR002464">
    <property type="entry name" value="DNA/RNA_helicase_DEAH_CS"/>
</dbReference>
<evidence type="ECO:0000256" key="2">
    <source>
        <dbReference type="ARBA" id="ARBA00007025"/>
    </source>
</evidence>
<dbReference type="InterPro" id="IPR049730">
    <property type="entry name" value="SNF2/RAD54-like_C"/>
</dbReference>
<dbReference type="Gene3D" id="3.40.50.300">
    <property type="entry name" value="P-loop containing nucleotide triphosphate hydrolases"/>
    <property type="match status" value="1"/>
</dbReference>
<dbReference type="Gene3D" id="2.40.50.40">
    <property type="match status" value="2"/>
</dbReference>
<evidence type="ECO:0000256" key="11">
    <source>
        <dbReference type="ARBA" id="ARBA00049360"/>
    </source>
</evidence>
<dbReference type="FunFam" id="3.40.50.300:FF:000130">
    <property type="entry name" value="Chromodomain-helicase-DNA-binding protein 2 isoform 1"/>
    <property type="match status" value="1"/>
</dbReference>
<evidence type="ECO:0000256" key="3">
    <source>
        <dbReference type="ARBA" id="ARBA00022737"/>
    </source>
</evidence>
<dbReference type="InterPro" id="IPR040793">
    <property type="entry name" value="CDH1_2_SANT_HL1"/>
</dbReference>
<dbReference type="PROSITE" id="PS50013">
    <property type="entry name" value="CHROMO_2"/>
    <property type="match status" value="2"/>
</dbReference>
<dbReference type="InterPro" id="IPR016197">
    <property type="entry name" value="Chromo-like_dom_sf"/>
</dbReference>
<dbReference type="PROSITE" id="PS00598">
    <property type="entry name" value="CHROMO_1"/>
    <property type="match status" value="1"/>
</dbReference>
<feature type="compositionally biased region" description="Basic residues" evidence="12">
    <location>
        <begin position="1405"/>
        <end position="1417"/>
    </location>
</feature>
<feature type="region of interest" description="Disordered" evidence="12">
    <location>
        <begin position="1"/>
        <end position="323"/>
    </location>
</feature>
<dbReference type="FunFam" id="2.40.50.40:FF:000014">
    <property type="entry name" value="Chromodomain-helicase-DNA-binding protein 2 isoform 1"/>
    <property type="match status" value="1"/>
</dbReference>
<dbReference type="GO" id="GO:0000785">
    <property type="term" value="C:chromatin"/>
    <property type="evidence" value="ECO:0007669"/>
    <property type="project" value="TreeGrafter"/>
</dbReference>
<keyword evidence="10" id="KW-0539">Nucleus</keyword>
<dbReference type="Proteomes" id="UP001174909">
    <property type="component" value="Unassembled WGS sequence"/>
</dbReference>
<keyword evidence="3" id="KW-0677">Repeat</keyword>
<dbReference type="GO" id="GO:0005524">
    <property type="term" value="F:ATP binding"/>
    <property type="evidence" value="ECO:0007669"/>
    <property type="project" value="UniProtKB-KW"/>
</dbReference>
<feature type="compositionally biased region" description="Basic and acidic residues" evidence="12">
    <location>
        <begin position="1162"/>
        <end position="1183"/>
    </location>
</feature>
<reference evidence="16" key="1">
    <citation type="submission" date="2023-03" db="EMBL/GenBank/DDBJ databases">
        <authorList>
            <person name="Steffen K."/>
            <person name="Cardenas P."/>
        </authorList>
    </citation>
    <scope>NUCLEOTIDE SEQUENCE</scope>
</reference>
<protein>
    <submittedName>
        <fullName evidence="16">Chromodomain-helicase-DNA-binding protein 1</fullName>
    </submittedName>
</protein>
<dbReference type="EMBL" id="CASHTH010004437">
    <property type="protein sequence ID" value="CAI8057330.1"/>
    <property type="molecule type" value="Genomic_DNA"/>
</dbReference>
<dbReference type="InterPro" id="IPR038718">
    <property type="entry name" value="SNF2-like_sf"/>
</dbReference>
<proteinExistence type="inferred from homology"/>
<dbReference type="Pfam" id="PF00176">
    <property type="entry name" value="SNF2-rel_dom"/>
    <property type="match status" value="1"/>
</dbReference>
<dbReference type="Pfam" id="PF00271">
    <property type="entry name" value="Helicase_C"/>
    <property type="match status" value="1"/>
</dbReference>
<dbReference type="SMART" id="SM00490">
    <property type="entry name" value="HELICc"/>
    <property type="match status" value="1"/>
</dbReference>
<dbReference type="SUPFAM" id="SSF52540">
    <property type="entry name" value="P-loop containing nucleoside triphosphate hydrolases"/>
    <property type="match status" value="2"/>
</dbReference>
<dbReference type="InterPro" id="IPR001650">
    <property type="entry name" value="Helicase_C-like"/>
</dbReference>
<dbReference type="GO" id="GO:0003677">
    <property type="term" value="F:DNA binding"/>
    <property type="evidence" value="ECO:0007669"/>
    <property type="project" value="UniProtKB-KW"/>
</dbReference>
<evidence type="ECO:0000256" key="1">
    <source>
        <dbReference type="ARBA" id="ARBA00004123"/>
    </source>
</evidence>
<organism evidence="16 17">
    <name type="scientific">Geodia barretti</name>
    <name type="common">Barrett's horny sponge</name>
    <dbReference type="NCBI Taxonomy" id="519541"/>
    <lineage>
        <taxon>Eukaryota</taxon>
        <taxon>Metazoa</taxon>
        <taxon>Porifera</taxon>
        <taxon>Demospongiae</taxon>
        <taxon>Heteroscleromorpha</taxon>
        <taxon>Tetractinellida</taxon>
        <taxon>Astrophorina</taxon>
        <taxon>Geodiidae</taxon>
        <taxon>Geodia</taxon>
    </lineage>
</organism>
<feature type="compositionally biased region" description="Basic residues" evidence="12">
    <location>
        <begin position="208"/>
        <end position="219"/>
    </location>
</feature>
<dbReference type="PROSITE" id="PS00690">
    <property type="entry name" value="DEAH_ATP_HELICASE"/>
    <property type="match status" value="1"/>
</dbReference>
<feature type="compositionally biased region" description="Basic and acidic residues" evidence="12">
    <location>
        <begin position="1249"/>
        <end position="1265"/>
    </location>
</feature>
<dbReference type="SMART" id="SM01176">
    <property type="entry name" value="DUF4208"/>
    <property type="match status" value="1"/>
</dbReference>
<evidence type="ECO:0000256" key="7">
    <source>
        <dbReference type="ARBA" id="ARBA00023015"/>
    </source>
</evidence>
<dbReference type="GO" id="GO:0034728">
    <property type="term" value="P:nucleosome organization"/>
    <property type="evidence" value="ECO:0007669"/>
    <property type="project" value="TreeGrafter"/>
</dbReference>
<sequence>MDSVSSSSEDSSNSKPHQGGGVSGGEETEGVYFPPHFPQQGRRGSGGSEFSPQTDDSSEEDSSEDDDSRQSPTQPVPIRTYAPPTNFSTNDSTTGTVSGQGSRHGSIPYQSVPIRRRLVNYKQFYNERDSTGTEEEEEEEEVGWRTGRRKSEDSEFELSDGEEEEDSFSETGEESSEWEDPGRGRSQSSRGVWPVSDSDSDYRPGVGRGKRRGRKRQPMKNHWSEANYDYSVKEAEATSDTDSEFEPGTRRKRTGQGARRSPDFARATTGRKRGVVSYKESSHSEVSEGEIGEGGGGEGAEEDGRDGLERVARSRSRPGAGDVMTSVMEEGEGVTEYLIKWKGKSYMHSSWHTESELRSMDIRGLKKLDNYLRRQEEMSQWEAGANAEDIEFFRCQEQLQEQLLTQHTQVERVIGARNGGEGQQEYLCKWRGLPYSEATWEPNSLIDTSFQPQIDAFLERNNSDCIPGRNLKVLRARPRFQVLKEQPPTLGRRVGGERGGGGRGGLILRDYQLDGVNWLAHSWAKNNSVILADEMGLGKTIQTITFLHYLSHYHQLYGPFLVVVPLSTMPAWHREFELWAPDHNLVVYIGDVVSRQKIREYEWCHPNKRLKFNSILTTYEILLKDKQFLGAISWAVLVVDEAHRLKNDDSLLYRTLTEFRTNHRLLITGTPLQNSLKELWSLLHFIMPGTFPDWEGFEEVHRAYGEGDTHSLSSLHQQLQPFLLRRMKKDVEKSLPAKVEQILRVDMSSAQKQYYRWILARNYAALSKGVKGSITGFINIMMELKKCCNHTWIVRSPDVFPSQPSERVQSLLRGSGKLFLLDKLLTRLHAGGHRVLIFSQMVRMLDILAEYMQLKHYLYQRLDGSIKGDVRKEAIDHFNAEGSLDFCFLLSTRAGGLGVNLATADTVVIFDSDWNPQNDLQAQARAHRIGQKKQVNIYRLVTSNSIEQDIVERAKRKMVLDHLVIQRMDTTGRTVLSTEPARANIPFDKEELSAILKFGAAELFSEGGGGEGGGDQALQEMDIDDILQRAETQVATEDTCTVADELLSQFKVATFALDEEVGGANVPPATPTEEKALLLSPTPQSEKRRRGRGTEQRGWEEIIPAELLQEVEEEEKQREELQLYLPPRQRTVQNYCEDQQTSTTRSSNGGRSRRAARGGGGARDRAGGRKRRGGDEGDGKAESNDNSSVVRKNVRGFTNSEIKRFIRSYLRFAPPNSRLEEVASDAGLQEKSLSELQRLADTLSDGVDLAEREHNSRSEGERGEKGPVLQLSRVSVPVSSFKARLEELQALADCLPASQDARKKYRMVTRAKPVTWPRVRWSPVDDSRLLVGILKHGIGNWDSIRDDPDLNMGKKILLEDKSRKPQASHLLTRVEYLLKLLVTETQTTRQKGGRGGRKGAAAAKPVHRTATRTRKPVSKSVKPPPRTSQVPPTSLTVQIPRDLLAQCPEGVVGDIQDRKTKRPVLQDKVPPIKMAKMDPGRGRGSSFSEEDWEERELDEEVFKKSKQVMRPVKRSLMDLNTESTGEGESFKKAVVEIGEHISSSLTQWARSDDRKLWRRNLWVFVSKFSRGSAHDIHRLYLRLKSDQSALKKSAAPIKKRYMPTTDSSHDTPRPRENFDPGYRPPSDSNPAHGKARK</sequence>
<keyword evidence="9" id="KW-0804">Transcription</keyword>
<keyword evidence="5" id="KW-0378">Hydrolase</keyword>
<dbReference type="PANTHER" id="PTHR45623">
    <property type="entry name" value="CHROMODOMAIN-HELICASE-DNA-BINDING PROTEIN 3-RELATED-RELATED"/>
    <property type="match status" value="1"/>
</dbReference>
<evidence type="ECO:0000256" key="12">
    <source>
        <dbReference type="SAM" id="MobiDB-lite"/>
    </source>
</evidence>
<feature type="region of interest" description="Disordered" evidence="12">
    <location>
        <begin position="1063"/>
        <end position="1097"/>
    </location>
</feature>
<dbReference type="Pfam" id="PF23588">
    <property type="entry name" value="HTH_CHD1_Hrp3"/>
    <property type="match status" value="1"/>
</dbReference>
<dbReference type="CDD" id="cd18659">
    <property type="entry name" value="CD2_tandem"/>
    <property type="match status" value="1"/>
</dbReference>
<evidence type="ECO:0000256" key="6">
    <source>
        <dbReference type="ARBA" id="ARBA00022840"/>
    </source>
</evidence>
<keyword evidence="7" id="KW-0805">Transcription regulation</keyword>
<dbReference type="InterPro" id="IPR000330">
    <property type="entry name" value="SNF2_N"/>
</dbReference>
<feature type="region of interest" description="Disordered" evidence="12">
    <location>
        <begin position="1132"/>
        <end position="1192"/>
    </location>
</feature>
<comment type="caution">
    <text evidence="16">The sequence shown here is derived from an EMBL/GenBank/DDBJ whole genome shotgun (WGS) entry which is preliminary data.</text>
</comment>
<feature type="compositionally biased region" description="Polar residues" evidence="12">
    <location>
        <begin position="83"/>
        <end position="103"/>
    </location>
</feature>
<dbReference type="InterPro" id="IPR000953">
    <property type="entry name" value="Chromo/chromo_shadow_dom"/>
</dbReference>
<keyword evidence="8" id="KW-0238">DNA-binding</keyword>
<evidence type="ECO:0000313" key="17">
    <source>
        <dbReference type="Proteomes" id="UP001174909"/>
    </source>
</evidence>
<accession>A0AA35TZE4</accession>
<evidence type="ECO:0000256" key="9">
    <source>
        <dbReference type="ARBA" id="ARBA00023163"/>
    </source>
</evidence>
<gene>
    <name evidence="16" type="ORF">GBAR_LOCUS31247</name>
</gene>
<evidence type="ECO:0000313" key="16">
    <source>
        <dbReference type="EMBL" id="CAI8057330.1"/>
    </source>
</evidence>
<dbReference type="PROSITE" id="PS51194">
    <property type="entry name" value="HELICASE_CTER"/>
    <property type="match status" value="1"/>
</dbReference>
<keyword evidence="6" id="KW-0067">ATP-binding</keyword>
<evidence type="ECO:0000256" key="10">
    <source>
        <dbReference type="ARBA" id="ARBA00023242"/>
    </source>
</evidence>
<name>A0AA35TZE4_GEOBA</name>
<dbReference type="Pfam" id="PF18375">
    <property type="entry name" value="CDH1_2_SANT_HL1"/>
    <property type="match status" value="1"/>
</dbReference>
<dbReference type="PROSITE" id="PS51192">
    <property type="entry name" value="HELICASE_ATP_BIND_1"/>
    <property type="match status" value="1"/>
</dbReference>